<comment type="caution">
    <text evidence="3">The sequence shown here is derived from an EMBL/GenBank/DDBJ whole genome shotgun (WGS) entry which is preliminary data.</text>
</comment>
<dbReference type="InParanoid" id="A0A286UG09"/>
<organism evidence="3 4">
    <name type="scientific">Pyrrhoderma noxium</name>
    <dbReference type="NCBI Taxonomy" id="2282107"/>
    <lineage>
        <taxon>Eukaryota</taxon>
        <taxon>Fungi</taxon>
        <taxon>Dikarya</taxon>
        <taxon>Basidiomycota</taxon>
        <taxon>Agaricomycotina</taxon>
        <taxon>Agaricomycetes</taxon>
        <taxon>Hymenochaetales</taxon>
        <taxon>Hymenochaetaceae</taxon>
        <taxon>Pyrrhoderma</taxon>
    </lineage>
</organism>
<dbReference type="OrthoDB" id="5583277at2759"/>
<accession>A0A286UG09</accession>
<evidence type="ECO:0000259" key="2">
    <source>
        <dbReference type="Pfam" id="PF12955"/>
    </source>
</evidence>
<sequence length="376" mass="40059">MSTLASPWMFTATDAAFAIKVYLNPQPDALQKSGVPTLSPSQARAFVSHQLGLAQFDSLQDAKGVEHLLYGSFVGEGDKNSLLLTLSDEVVRDVVPNTFKPSFSVLDPVSLQSEMNLIVSSYTQRAQHVYSTIISSEYSDSNTPHPNIPGIIDIFSAHPSDSTELYLSETAKLVSVVESRESNVFGAFSLSGLSAIRADFGSKSELYRLAAETLRAVLTSAISKSEINLVLLTYSSSPSHVARQDQIQPPEQSPLPIPSPQLPLSGATTCFTDAESCANNTSSCSGHGECVQATKAGRTCFVCTCLSTRDEAGRKTDWAGEQCERQDISSSFVLLAGTVIGILVVIIGSVSLLYSVGSQELPSTLVAGALGHAKRD</sequence>
<keyword evidence="1" id="KW-0812">Transmembrane</keyword>
<evidence type="ECO:0000313" key="3">
    <source>
        <dbReference type="EMBL" id="PAV18405.1"/>
    </source>
</evidence>
<dbReference type="Proteomes" id="UP000217199">
    <property type="component" value="Unassembled WGS sequence"/>
</dbReference>
<dbReference type="EMBL" id="NBII01000005">
    <property type="protein sequence ID" value="PAV18405.1"/>
    <property type="molecule type" value="Genomic_DNA"/>
</dbReference>
<evidence type="ECO:0000313" key="4">
    <source>
        <dbReference type="Proteomes" id="UP000217199"/>
    </source>
</evidence>
<dbReference type="GO" id="GO:0005783">
    <property type="term" value="C:endoplasmic reticulum"/>
    <property type="evidence" value="ECO:0007669"/>
    <property type="project" value="TreeGrafter"/>
</dbReference>
<protein>
    <submittedName>
        <fullName evidence="3">Conserved fungal</fullName>
    </submittedName>
</protein>
<dbReference type="Pfam" id="PF12955">
    <property type="entry name" value="Vps3844_C"/>
    <property type="match status" value="1"/>
</dbReference>
<dbReference type="STRING" id="2282107.A0A286UG09"/>
<proteinExistence type="predicted"/>
<gene>
    <name evidence="3" type="ORF">PNOK_0524700</name>
</gene>
<keyword evidence="1" id="KW-1133">Transmembrane helix</keyword>
<reference evidence="3 4" key="1">
    <citation type="journal article" date="2017" name="Mol. Ecol.">
        <title>Comparative and population genomic landscape of Phellinus noxius: A hypervariable fungus causing root rot in trees.</title>
        <authorList>
            <person name="Chung C.L."/>
            <person name="Lee T.J."/>
            <person name="Akiba M."/>
            <person name="Lee H.H."/>
            <person name="Kuo T.H."/>
            <person name="Liu D."/>
            <person name="Ke H.M."/>
            <person name="Yokoi T."/>
            <person name="Roa M.B."/>
            <person name="Lu M.J."/>
            <person name="Chang Y.Y."/>
            <person name="Ann P.J."/>
            <person name="Tsai J.N."/>
            <person name="Chen C.Y."/>
            <person name="Tzean S.S."/>
            <person name="Ota Y."/>
            <person name="Hattori T."/>
            <person name="Sahashi N."/>
            <person name="Liou R.F."/>
            <person name="Kikuchi T."/>
            <person name="Tsai I.J."/>
        </authorList>
    </citation>
    <scope>NUCLEOTIDE SEQUENCE [LARGE SCALE GENOMIC DNA]</scope>
    <source>
        <strain evidence="3 4">FFPRI411160</strain>
    </source>
</reference>
<feature type="transmembrane region" description="Helical" evidence="1">
    <location>
        <begin position="332"/>
        <end position="354"/>
    </location>
</feature>
<evidence type="ECO:0000256" key="1">
    <source>
        <dbReference type="SAM" id="Phobius"/>
    </source>
</evidence>
<keyword evidence="4" id="KW-1185">Reference proteome</keyword>
<keyword evidence="1" id="KW-0472">Membrane</keyword>
<dbReference type="PANTHER" id="PTHR36853:SF1">
    <property type="entry name" value="DUF3844 DOMAIN-CONTAINING PROTEIN"/>
    <property type="match status" value="1"/>
</dbReference>
<dbReference type="InterPro" id="IPR024382">
    <property type="entry name" value="Vps3844_C"/>
</dbReference>
<feature type="domain" description="Vacuolar sorting protein Vps3844 C-terminal" evidence="2">
    <location>
        <begin position="270"/>
        <end position="367"/>
    </location>
</feature>
<dbReference type="AlphaFoldDB" id="A0A286UG09"/>
<dbReference type="InterPro" id="IPR053065">
    <property type="entry name" value="Archenteron_Induction-Rel"/>
</dbReference>
<dbReference type="PANTHER" id="PTHR36853">
    <property type="entry name" value="EXPRESSED PROTEIN"/>
    <property type="match status" value="1"/>
</dbReference>
<name>A0A286UG09_9AGAM</name>